<gene>
    <name evidence="2" type="ORF">GSTUM_00005054001</name>
</gene>
<evidence type="ECO:0000313" key="3">
    <source>
        <dbReference type="Proteomes" id="UP000006911"/>
    </source>
</evidence>
<name>D5G9S7_TUBMM</name>
<dbReference type="Proteomes" id="UP000006911">
    <property type="component" value="Unassembled WGS sequence"/>
</dbReference>
<evidence type="ECO:0000256" key="1">
    <source>
        <dbReference type="SAM" id="MobiDB-lite"/>
    </source>
</evidence>
<dbReference type="KEGG" id="tml:GSTUM_00005054001"/>
<dbReference type="AlphaFoldDB" id="D5G9S7"/>
<keyword evidence="3" id="KW-1185">Reference proteome</keyword>
<dbReference type="HOGENOM" id="CLU_2869277_0_0_1"/>
<accession>D5G9S7</accession>
<reference evidence="2 3" key="1">
    <citation type="journal article" date="2010" name="Nature">
        <title>Perigord black truffle genome uncovers evolutionary origins and mechanisms of symbiosis.</title>
        <authorList>
            <person name="Martin F."/>
            <person name="Kohler A."/>
            <person name="Murat C."/>
            <person name="Balestrini R."/>
            <person name="Coutinho P.M."/>
            <person name="Jaillon O."/>
            <person name="Montanini B."/>
            <person name="Morin E."/>
            <person name="Noel B."/>
            <person name="Percudani R."/>
            <person name="Porcel B."/>
            <person name="Rubini A."/>
            <person name="Amicucci A."/>
            <person name="Amselem J."/>
            <person name="Anthouard V."/>
            <person name="Arcioni S."/>
            <person name="Artiguenave F."/>
            <person name="Aury J.M."/>
            <person name="Ballario P."/>
            <person name="Bolchi A."/>
            <person name="Brenna A."/>
            <person name="Brun A."/>
            <person name="Buee M."/>
            <person name="Cantarel B."/>
            <person name="Chevalier G."/>
            <person name="Couloux A."/>
            <person name="Da Silva C."/>
            <person name="Denoeud F."/>
            <person name="Duplessis S."/>
            <person name="Ghignone S."/>
            <person name="Hilselberger B."/>
            <person name="Iotti M."/>
            <person name="Marcais B."/>
            <person name="Mello A."/>
            <person name="Miranda M."/>
            <person name="Pacioni G."/>
            <person name="Quesneville H."/>
            <person name="Riccioni C."/>
            <person name="Ruotolo R."/>
            <person name="Splivallo R."/>
            <person name="Stocchi V."/>
            <person name="Tisserant E."/>
            <person name="Viscomi A.R."/>
            <person name="Zambonelli A."/>
            <person name="Zampieri E."/>
            <person name="Henrissat B."/>
            <person name="Lebrun M.H."/>
            <person name="Paolocci F."/>
            <person name="Bonfante P."/>
            <person name="Ottonello S."/>
            <person name="Wincker P."/>
        </authorList>
    </citation>
    <scope>NUCLEOTIDE SEQUENCE [LARGE SCALE GENOMIC DNA]</scope>
    <source>
        <strain evidence="2 3">Mel28</strain>
    </source>
</reference>
<proteinExistence type="predicted"/>
<sequence length="64" mass="7002">MLRRKATKEKAQIRLWAKNKALQPGSKLAVRHPSFSQAGDPSQPAFAADERDVHPSTCGACVSR</sequence>
<dbReference type="EMBL" id="FN430064">
    <property type="protein sequence ID" value="CAZ81270.1"/>
    <property type="molecule type" value="Genomic_DNA"/>
</dbReference>
<feature type="region of interest" description="Disordered" evidence="1">
    <location>
        <begin position="31"/>
        <end position="51"/>
    </location>
</feature>
<dbReference type="InParanoid" id="D5G9S7"/>
<protein>
    <submittedName>
        <fullName evidence="2">(Perigord truffle) hypothetical protein</fullName>
    </submittedName>
</protein>
<organism evidence="2 3">
    <name type="scientific">Tuber melanosporum (strain Mel28)</name>
    <name type="common">Perigord black truffle</name>
    <dbReference type="NCBI Taxonomy" id="656061"/>
    <lineage>
        <taxon>Eukaryota</taxon>
        <taxon>Fungi</taxon>
        <taxon>Dikarya</taxon>
        <taxon>Ascomycota</taxon>
        <taxon>Pezizomycotina</taxon>
        <taxon>Pezizomycetes</taxon>
        <taxon>Pezizales</taxon>
        <taxon>Tuberaceae</taxon>
        <taxon>Tuber</taxon>
    </lineage>
</organism>
<evidence type="ECO:0000313" key="2">
    <source>
        <dbReference type="EMBL" id="CAZ81270.1"/>
    </source>
</evidence>